<accession>A0A450YJ76</accession>
<proteinExistence type="predicted"/>
<dbReference type="AlphaFoldDB" id="A0A450YJ76"/>
<reference evidence="1" key="1">
    <citation type="submission" date="2019-02" db="EMBL/GenBank/DDBJ databases">
        <authorList>
            <person name="Gruber-Vodicka R. H."/>
            <person name="Seah K. B. B."/>
        </authorList>
    </citation>
    <scope>NUCLEOTIDE SEQUENCE</scope>
    <source>
        <strain evidence="1">BECK_BZ125</strain>
    </source>
</reference>
<name>A0A450YJ76_9GAMM</name>
<evidence type="ECO:0000313" key="1">
    <source>
        <dbReference type="EMBL" id="VFK41584.1"/>
    </source>
</evidence>
<organism evidence="1">
    <name type="scientific">Candidatus Kentrum sp. TC</name>
    <dbReference type="NCBI Taxonomy" id="2126339"/>
    <lineage>
        <taxon>Bacteria</taxon>
        <taxon>Pseudomonadati</taxon>
        <taxon>Pseudomonadota</taxon>
        <taxon>Gammaproteobacteria</taxon>
        <taxon>Candidatus Kentrum</taxon>
    </lineage>
</organism>
<protein>
    <submittedName>
        <fullName evidence="1">Uncharacterized protein</fullName>
    </submittedName>
</protein>
<gene>
    <name evidence="1" type="ORF">BECKTC1821E_GA0114239_101224</name>
</gene>
<dbReference type="EMBL" id="CAADFT010000012">
    <property type="protein sequence ID" value="VFK41584.1"/>
    <property type="molecule type" value="Genomic_DNA"/>
</dbReference>
<sequence length="38" mass="4081">MIPCSIDSLLIGLLGPFAYCSFTNTVYALNILLFDALG</sequence>